<dbReference type="InterPro" id="IPR021047">
    <property type="entry name" value="Mannosyltransferase_CMT1"/>
</dbReference>
<dbReference type="OrthoDB" id="3235770at2759"/>
<feature type="region of interest" description="Disordered" evidence="1">
    <location>
        <begin position="313"/>
        <end position="335"/>
    </location>
</feature>
<evidence type="ECO:0000313" key="3">
    <source>
        <dbReference type="Proteomes" id="UP000076798"/>
    </source>
</evidence>
<evidence type="ECO:0000313" key="2">
    <source>
        <dbReference type="EMBL" id="KZT38638.1"/>
    </source>
</evidence>
<dbReference type="PANTHER" id="PTHR34144">
    <property type="entry name" value="CHROMOSOME 8, WHOLE GENOME SHOTGUN SEQUENCE"/>
    <property type="match status" value="1"/>
</dbReference>
<organism evidence="2 3">
    <name type="scientific">Sistotremastrum suecicum HHB10207 ss-3</name>
    <dbReference type="NCBI Taxonomy" id="1314776"/>
    <lineage>
        <taxon>Eukaryota</taxon>
        <taxon>Fungi</taxon>
        <taxon>Dikarya</taxon>
        <taxon>Basidiomycota</taxon>
        <taxon>Agaricomycotina</taxon>
        <taxon>Agaricomycetes</taxon>
        <taxon>Sistotremastrales</taxon>
        <taxon>Sistotremastraceae</taxon>
        <taxon>Sistotremastrum</taxon>
    </lineage>
</organism>
<dbReference type="Proteomes" id="UP000076798">
    <property type="component" value="Unassembled WGS sequence"/>
</dbReference>
<protein>
    <submittedName>
        <fullName evidence="2">Capsular associated protein</fullName>
    </submittedName>
</protein>
<accession>A0A166DKU2</accession>
<dbReference type="PANTHER" id="PTHR34144:SF2">
    <property type="entry name" value="CAPSULAR ASSOCIATED PROTEIN"/>
    <property type="match status" value="1"/>
</dbReference>
<dbReference type="AlphaFoldDB" id="A0A166DKU2"/>
<evidence type="ECO:0000256" key="1">
    <source>
        <dbReference type="SAM" id="MobiDB-lite"/>
    </source>
</evidence>
<proteinExistence type="predicted"/>
<dbReference type="EMBL" id="KV428059">
    <property type="protein sequence ID" value="KZT38638.1"/>
    <property type="molecule type" value="Genomic_DNA"/>
</dbReference>
<reference evidence="2 3" key="1">
    <citation type="journal article" date="2016" name="Mol. Biol. Evol.">
        <title>Comparative Genomics of Early-Diverging Mushroom-Forming Fungi Provides Insights into the Origins of Lignocellulose Decay Capabilities.</title>
        <authorList>
            <person name="Nagy L.G."/>
            <person name="Riley R."/>
            <person name="Tritt A."/>
            <person name="Adam C."/>
            <person name="Daum C."/>
            <person name="Floudas D."/>
            <person name="Sun H."/>
            <person name="Yadav J.S."/>
            <person name="Pangilinan J."/>
            <person name="Larsson K.H."/>
            <person name="Matsuura K."/>
            <person name="Barry K."/>
            <person name="Labutti K."/>
            <person name="Kuo R."/>
            <person name="Ohm R.A."/>
            <person name="Bhattacharya S.S."/>
            <person name="Shirouzu T."/>
            <person name="Yoshinaga Y."/>
            <person name="Martin F.M."/>
            <person name="Grigoriev I.V."/>
            <person name="Hibbett D.S."/>
        </authorList>
    </citation>
    <scope>NUCLEOTIDE SEQUENCE [LARGE SCALE GENOMIC DNA]</scope>
    <source>
        <strain evidence="2 3">HHB10207 ss-3</strain>
    </source>
</reference>
<keyword evidence="3" id="KW-1185">Reference proteome</keyword>
<feature type="region of interest" description="Disordered" evidence="1">
    <location>
        <begin position="416"/>
        <end position="491"/>
    </location>
</feature>
<gene>
    <name evidence="2" type="ORF">SISSUDRAFT_1021200</name>
</gene>
<dbReference type="Pfam" id="PF11735">
    <property type="entry name" value="CAP59_mtransfer"/>
    <property type="match status" value="1"/>
</dbReference>
<dbReference type="STRING" id="1314776.A0A166DKU2"/>
<sequence>MMFSLRRRNLTRLSFLGAVLVSIYLIFAPSRASRDEIKQHGVFERITRGIDKTLDPQRNSFLQSRVGRDESYDLLKGVINDGVTDYWERFQKPFITGYDTSHVDHQIVRTAMEDLLSLNGWVAADCPTLIRPFGQNNKENTYDDLARQNHLYFIAIVIHSADHFLLDQLAVIVQMARRLGPQNLFVSMLDYDSKDATATLLDLSEAVLTLLGVPFKIRHVTGATSDESAAYYPAEEAYTRNLVLQPLRELYERRKVQFHRVIWLKGFTCPNDIFETIRVSQANSAAMVCGMDWAEHNGFFIFSDRWRTRDMDGDQFRQSKSSSKPDAGPPRDKHGSERYAVHLPFQVFCCESGTHIVDPSQSYYRGIKYRAGENFHNLSTSDPTPEWAPDAPCMDSSQAWFCRDLWIDAAKVGTKESEKEAYQPQWEEPQDTQPVRRVRRDAEPAAEAEADNLGADGDKAAEEEAEPAEKGQPPPSDADANVGSDYDAMPDTDEGLDEIIPSSKFSIPNSAFSPARILVNPRCVTTYAGVSHTKLAQDLFGDRDDESAVGGKYVLDDWEGAPDSFVCQEQRHTGGRKATKTQRRLGFSVHDELERMGEIV</sequence>
<name>A0A166DKU2_9AGAM</name>